<feature type="transmembrane region" description="Helical" evidence="8">
    <location>
        <begin position="189"/>
        <end position="207"/>
    </location>
</feature>
<evidence type="ECO:0000256" key="1">
    <source>
        <dbReference type="ARBA" id="ARBA00004651"/>
    </source>
</evidence>
<dbReference type="InParanoid" id="U5D990"/>
<keyword evidence="5 8" id="KW-0812">Transmembrane</keyword>
<dbReference type="InterPro" id="IPR002781">
    <property type="entry name" value="TM_pro_TauE-like"/>
</dbReference>
<keyword evidence="7 8" id="KW-0472">Membrane</keyword>
<keyword evidence="10" id="KW-1185">Reference proteome</keyword>
<feature type="transmembrane region" description="Helical" evidence="8">
    <location>
        <begin position="29"/>
        <end position="49"/>
    </location>
</feature>
<evidence type="ECO:0000313" key="10">
    <source>
        <dbReference type="Proteomes" id="UP000016960"/>
    </source>
</evidence>
<dbReference type="Proteomes" id="UP000016960">
    <property type="component" value="Unassembled WGS sequence"/>
</dbReference>
<feature type="transmembrane region" description="Helical" evidence="8">
    <location>
        <begin position="123"/>
        <end position="146"/>
    </location>
</feature>
<dbReference type="PATRIC" id="fig|582515.4.peg.2715"/>
<reference evidence="9 10" key="1">
    <citation type="submission" date="2013-05" db="EMBL/GenBank/DDBJ databases">
        <title>Draft genome sequence of Rubidibacter lacunae KORDI 51-2.</title>
        <authorList>
            <person name="Choi D.H."/>
            <person name="Noh J.H."/>
            <person name="Kwon K.-K."/>
            <person name="Lee J.-H."/>
            <person name="Ryu J.-Y."/>
        </authorList>
    </citation>
    <scope>NUCLEOTIDE SEQUENCE [LARGE SCALE GENOMIC DNA]</scope>
    <source>
        <strain evidence="9 10">KORDI 51-2</strain>
    </source>
</reference>
<dbReference type="InterPro" id="IPR052017">
    <property type="entry name" value="TSUP"/>
</dbReference>
<keyword evidence="6 8" id="KW-1133">Transmembrane helix</keyword>
<evidence type="ECO:0000256" key="3">
    <source>
        <dbReference type="ARBA" id="ARBA00022448"/>
    </source>
</evidence>
<evidence type="ECO:0000256" key="2">
    <source>
        <dbReference type="ARBA" id="ARBA00009142"/>
    </source>
</evidence>
<protein>
    <recommendedName>
        <fullName evidence="8">Probable membrane transporter protein</fullName>
    </recommendedName>
</protein>
<sequence>MVWLLLGVSSISWFISSLAGGGSPLILIPVASLFLGAAAVPPIITLGMLCGNSQRIWLYRDNIDATVTRWYVPGAIVGAVLGAFAFSRMQITWLSLLLGLFLIASIFTYNLSQQVSAFRVRAWYFLPAGFIYAFLSGLIGSTGPLLNPFYLNYGLNKDELIGTKSLGVSVVHAVKILAYIAFGVFTKEYFLYGVLIGVGALPGNWLGRRVLDSMGEQRFRQVVMAFVAISGALLLWDQRQVLGLS</sequence>
<comment type="caution">
    <text evidence="9">The sequence shown here is derived from an EMBL/GenBank/DDBJ whole genome shotgun (WGS) entry which is preliminary data.</text>
</comment>
<accession>U5D990</accession>
<dbReference type="AlphaFoldDB" id="U5D990"/>
<dbReference type="EMBL" id="ASSJ01000055">
    <property type="protein sequence ID" value="ERN41143.1"/>
    <property type="molecule type" value="Genomic_DNA"/>
</dbReference>
<feature type="transmembrane region" description="Helical" evidence="8">
    <location>
        <begin position="166"/>
        <end position="182"/>
    </location>
</feature>
<dbReference type="PANTHER" id="PTHR30269">
    <property type="entry name" value="TRANSMEMBRANE PROTEIN YFCA"/>
    <property type="match status" value="1"/>
</dbReference>
<feature type="transmembrane region" description="Helical" evidence="8">
    <location>
        <begin position="70"/>
        <end position="87"/>
    </location>
</feature>
<keyword evidence="4 8" id="KW-1003">Cell membrane</keyword>
<dbReference type="GO" id="GO:0005886">
    <property type="term" value="C:plasma membrane"/>
    <property type="evidence" value="ECO:0007669"/>
    <property type="project" value="UniProtKB-SubCell"/>
</dbReference>
<dbReference type="STRING" id="582515.KR51_00024070"/>
<organism evidence="9 10">
    <name type="scientific">Rubidibacter lacunae KORDI 51-2</name>
    <dbReference type="NCBI Taxonomy" id="582515"/>
    <lineage>
        <taxon>Bacteria</taxon>
        <taxon>Bacillati</taxon>
        <taxon>Cyanobacteriota</taxon>
        <taxon>Cyanophyceae</taxon>
        <taxon>Oscillatoriophycideae</taxon>
        <taxon>Chroococcales</taxon>
        <taxon>Aphanothecaceae</taxon>
        <taxon>Rubidibacter</taxon>
    </lineage>
</organism>
<name>U5D990_9CHRO</name>
<dbReference type="OrthoDB" id="8421744at2"/>
<feature type="transmembrane region" description="Helical" evidence="8">
    <location>
        <begin position="93"/>
        <end position="111"/>
    </location>
</feature>
<gene>
    <name evidence="9" type="ORF">KR51_00024070</name>
</gene>
<evidence type="ECO:0000256" key="5">
    <source>
        <dbReference type="ARBA" id="ARBA00022692"/>
    </source>
</evidence>
<dbReference type="PANTHER" id="PTHR30269:SF37">
    <property type="entry name" value="MEMBRANE TRANSPORTER PROTEIN"/>
    <property type="match status" value="1"/>
</dbReference>
<evidence type="ECO:0000256" key="7">
    <source>
        <dbReference type="ARBA" id="ARBA00023136"/>
    </source>
</evidence>
<dbReference type="eggNOG" id="COG0730">
    <property type="taxonomic scope" value="Bacteria"/>
</dbReference>
<evidence type="ECO:0000256" key="8">
    <source>
        <dbReference type="RuleBase" id="RU363041"/>
    </source>
</evidence>
<feature type="transmembrane region" description="Helical" evidence="8">
    <location>
        <begin position="219"/>
        <end position="236"/>
    </location>
</feature>
<evidence type="ECO:0000256" key="6">
    <source>
        <dbReference type="ARBA" id="ARBA00022989"/>
    </source>
</evidence>
<keyword evidence="3" id="KW-0813">Transport</keyword>
<dbReference type="RefSeq" id="WP_022607605.1">
    <property type="nucleotide sequence ID" value="NZ_ASSJ01000055.1"/>
</dbReference>
<proteinExistence type="inferred from homology"/>
<dbReference type="Pfam" id="PF01925">
    <property type="entry name" value="TauE"/>
    <property type="match status" value="1"/>
</dbReference>
<comment type="similarity">
    <text evidence="2 8">Belongs to the 4-toluene sulfonate uptake permease (TSUP) (TC 2.A.102) family.</text>
</comment>
<evidence type="ECO:0000256" key="4">
    <source>
        <dbReference type="ARBA" id="ARBA00022475"/>
    </source>
</evidence>
<comment type="subcellular location">
    <subcellularLocation>
        <location evidence="1 8">Cell membrane</location>
        <topology evidence="1 8">Multi-pass membrane protein</topology>
    </subcellularLocation>
</comment>
<evidence type="ECO:0000313" key="9">
    <source>
        <dbReference type="EMBL" id="ERN41143.1"/>
    </source>
</evidence>